<dbReference type="PANTHER" id="PTHR35330">
    <property type="entry name" value="SIROHEME BIOSYNTHESIS PROTEIN MET8"/>
    <property type="match status" value="1"/>
</dbReference>
<dbReference type="InterPro" id="IPR019478">
    <property type="entry name" value="Sirohaem_synthase_dimer_dom"/>
</dbReference>
<dbReference type="RefSeq" id="WP_237361802.1">
    <property type="nucleotide sequence ID" value="NZ_CAKLDM010000002.1"/>
</dbReference>
<dbReference type="Pfam" id="PF14824">
    <property type="entry name" value="Sirohm_synth_M"/>
    <property type="match status" value="1"/>
</dbReference>
<comment type="caution">
    <text evidence="9">The sequence shown here is derived from an EMBL/GenBank/DDBJ whole genome shotgun (WGS) entry which is preliminary data.</text>
</comment>
<keyword evidence="10" id="KW-1185">Reference proteome</keyword>
<dbReference type="EC" id="1.3.1.76" evidence="2"/>
<evidence type="ECO:0000259" key="8">
    <source>
        <dbReference type="Pfam" id="PF14824"/>
    </source>
</evidence>
<dbReference type="PANTHER" id="PTHR35330:SF1">
    <property type="entry name" value="SIROHEME BIOSYNTHESIS PROTEIN MET8"/>
    <property type="match status" value="1"/>
</dbReference>
<sequence>MQYFPLFLDLNHKPVLVIGGGEVATRKVEMLMRAGAVVTVVSPNIDQQLKTWVDENSCHWIQNFYSSDLLSNEYVQLWATTNNPTINHQIYKDAKKFGILVNVVDDQPYCDFITPSIINRGKIQIAISSGGASPVLVRKIRQTFESLLAQNTSLLADFVCSKRNAIKEQFATVTERKRFWESFFDNEFVNASNKREDLEALYQSLIEKKQQESGSLIWIEYDHDVELLTIKALQQMQKVELVYHTEDCPLELMDLVRRDANRQAFKDAVELASLLDRESNEVQRRCVLVPSGSNEFNLLIGKSKLYKLGQVL</sequence>
<accession>A0ABM9A4T7</accession>
<dbReference type="Gene3D" id="1.10.8.210">
    <property type="entry name" value="Sirohaem synthase, dimerisation domain"/>
    <property type="match status" value="1"/>
</dbReference>
<keyword evidence="4" id="KW-0520">NAD</keyword>
<feature type="domain" description="Siroheme synthase central" evidence="8">
    <location>
        <begin position="120"/>
        <end position="146"/>
    </location>
</feature>
<organism evidence="9 10">
    <name type="scientific">Vibrio marisflavi CECT 7928</name>
    <dbReference type="NCBI Taxonomy" id="634439"/>
    <lineage>
        <taxon>Bacteria</taxon>
        <taxon>Pseudomonadati</taxon>
        <taxon>Pseudomonadota</taxon>
        <taxon>Gammaproteobacteria</taxon>
        <taxon>Vibrionales</taxon>
        <taxon>Vibrionaceae</taxon>
        <taxon>Vibrio</taxon>
    </lineage>
</organism>
<dbReference type="Proteomes" id="UP000838748">
    <property type="component" value="Unassembled WGS sequence"/>
</dbReference>
<comment type="pathway">
    <text evidence="1">Porphyrin-containing compound metabolism; siroheme biosynthesis; sirohydrochlorin from precorrin-2: step 1/1.</text>
</comment>
<name>A0ABM9A4T7_9VIBR</name>
<evidence type="ECO:0000256" key="3">
    <source>
        <dbReference type="ARBA" id="ARBA00023002"/>
    </source>
</evidence>
<protein>
    <recommendedName>
        <fullName evidence="2">precorrin-2 dehydrogenase</fullName>
        <ecNumber evidence="2">1.3.1.76</ecNumber>
    </recommendedName>
</protein>
<dbReference type="InterPro" id="IPR028161">
    <property type="entry name" value="Met8-like"/>
</dbReference>
<evidence type="ECO:0000259" key="7">
    <source>
        <dbReference type="Pfam" id="PF10414"/>
    </source>
</evidence>
<dbReference type="InterPro" id="IPR037115">
    <property type="entry name" value="Sirohaem_synt_dimer_dom_sf"/>
</dbReference>
<evidence type="ECO:0000256" key="5">
    <source>
        <dbReference type="ARBA" id="ARBA00023244"/>
    </source>
</evidence>
<evidence type="ECO:0000313" key="9">
    <source>
        <dbReference type="EMBL" id="CAH0539750.1"/>
    </source>
</evidence>
<evidence type="ECO:0000256" key="2">
    <source>
        <dbReference type="ARBA" id="ARBA00012400"/>
    </source>
</evidence>
<dbReference type="Gene3D" id="3.30.160.110">
    <property type="entry name" value="Siroheme synthase, domain 2"/>
    <property type="match status" value="1"/>
</dbReference>
<dbReference type="InterPro" id="IPR036291">
    <property type="entry name" value="NAD(P)-bd_dom_sf"/>
</dbReference>
<dbReference type="EMBL" id="CAKLDM010000002">
    <property type="protein sequence ID" value="CAH0539750.1"/>
    <property type="molecule type" value="Genomic_DNA"/>
</dbReference>
<dbReference type="SUPFAM" id="SSF51735">
    <property type="entry name" value="NAD(P)-binding Rossmann-fold domains"/>
    <property type="match status" value="1"/>
</dbReference>
<dbReference type="Gene3D" id="3.40.50.720">
    <property type="entry name" value="NAD(P)-binding Rossmann-like Domain"/>
    <property type="match status" value="1"/>
</dbReference>
<dbReference type="Pfam" id="PF13241">
    <property type="entry name" value="NAD_binding_7"/>
    <property type="match status" value="1"/>
</dbReference>
<gene>
    <name evidence="9" type="primary">cysG_3</name>
    <name evidence="9" type="ORF">VMF7928_02418</name>
</gene>
<keyword evidence="3" id="KW-0560">Oxidoreductase</keyword>
<dbReference type="NCBIfam" id="TIGR01470">
    <property type="entry name" value="cysG_Nterm"/>
    <property type="match status" value="1"/>
</dbReference>
<evidence type="ECO:0000313" key="10">
    <source>
        <dbReference type="Proteomes" id="UP000838748"/>
    </source>
</evidence>
<proteinExistence type="predicted"/>
<comment type="catalytic activity">
    <reaction evidence="6">
        <text>precorrin-2 + NAD(+) = sirohydrochlorin + NADH + 2 H(+)</text>
        <dbReference type="Rhea" id="RHEA:15613"/>
        <dbReference type="ChEBI" id="CHEBI:15378"/>
        <dbReference type="ChEBI" id="CHEBI:57540"/>
        <dbReference type="ChEBI" id="CHEBI:57945"/>
        <dbReference type="ChEBI" id="CHEBI:58351"/>
        <dbReference type="ChEBI" id="CHEBI:58827"/>
        <dbReference type="EC" id="1.3.1.76"/>
    </reaction>
</comment>
<evidence type="ECO:0000256" key="6">
    <source>
        <dbReference type="ARBA" id="ARBA00047561"/>
    </source>
</evidence>
<evidence type="ECO:0000256" key="1">
    <source>
        <dbReference type="ARBA" id="ARBA00005010"/>
    </source>
</evidence>
<dbReference type="SUPFAM" id="SSF75615">
    <property type="entry name" value="Siroheme synthase middle domains-like"/>
    <property type="match status" value="1"/>
</dbReference>
<reference evidence="9" key="1">
    <citation type="submission" date="2021-11" db="EMBL/GenBank/DDBJ databases">
        <authorList>
            <person name="Rodrigo-Torres L."/>
            <person name="Arahal R. D."/>
            <person name="Lucena T."/>
        </authorList>
    </citation>
    <scope>NUCLEOTIDE SEQUENCE</scope>
    <source>
        <strain evidence="9">CECT 7928</strain>
    </source>
</reference>
<keyword evidence="5" id="KW-0627">Porphyrin biosynthesis</keyword>
<feature type="domain" description="Sirohaem synthase dimerisation" evidence="7">
    <location>
        <begin position="153"/>
        <end position="203"/>
    </location>
</feature>
<dbReference type="Pfam" id="PF10414">
    <property type="entry name" value="CysG_dimeriser"/>
    <property type="match status" value="1"/>
</dbReference>
<dbReference type="InterPro" id="IPR006367">
    <property type="entry name" value="Sirohaem_synthase_N"/>
</dbReference>
<evidence type="ECO:0000256" key="4">
    <source>
        <dbReference type="ARBA" id="ARBA00023027"/>
    </source>
</evidence>
<dbReference type="InterPro" id="IPR028281">
    <property type="entry name" value="Sirohaem_synthase_central"/>
</dbReference>